<keyword evidence="3" id="KW-1185">Reference proteome</keyword>
<keyword evidence="1" id="KW-0812">Transmembrane</keyword>
<sequence>MIILLSFMVGNYFDLQISWQRASEDVLKLQIMMTLWAFLFGILMEWKGLVELIERRVKLNWKLLIPTVVLSVIIFIPNIYWVKWYGISQDLYPNIFLLPETNMILSVLAGTMFVRSFVKK</sequence>
<organism evidence="2 3">
    <name type="scientific">Ornithinibacillus salinisoli</name>
    <dbReference type="NCBI Taxonomy" id="1848459"/>
    <lineage>
        <taxon>Bacteria</taxon>
        <taxon>Bacillati</taxon>
        <taxon>Bacillota</taxon>
        <taxon>Bacilli</taxon>
        <taxon>Bacillales</taxon>
        <taxon>Bacillaceae</taxon>
        <taxon>Ornithinibacillus</taxon>
    </lineage>
</organism>
<keyword evidence="1" id="KW-1133">Transmembrane helix</keyword>
<evidence type="ECO:0000256" key="1">
    <source>
        <dbReference type="SAM" id="Phobius"/>
    </source>
</evidence>
<comment type="caution">
    <text evidence="2">The sequence shown here is derived from an EMBL/GenBank/DDBJ whole genome shotgun (WGS) entry which is preliminary data.</text>
</comment>
<evidence type="ECO:0000313" key="3">
    <source>
        <dbReference type="Proteomes" id="UP001597383"/>
    </source>
</evidence>
<dbReference type="EMBL" id="JBHUHQ010000016">
    <property type="protein sequence ID" value="MFD2045067.1"/>
    <property type="molecule type" value="Genomic_DNA"/>
</dbReference>
<evidence type="ECO:0000313" key="2">
    <source>
        <dbReference type="EMBL" id="MFD2045067.1"/>
    </source>
</evidence>
<keyword evidence="1" id="KW-0472">Membrane</keyword>
<gene>
    <name evidence="2" type="ORF">ACFSJF_12370</name>
</gene>
<dbReference type="Proteomes" id="UP001597383">
    <property type="component" value="Unassembled WGS sequence"/>
</dbReference>
<protein>
    <submittedName>
        <fullName evidence="2">Uncharacterized protein</fullName>
    </submittedName>
</protein>
<feature type="transmembrane region" description="Helical" evidence="1">
    <location>
        <begin position="101"/>
        <end position="118"/>
    </location>
</feature>
<name>A0ABW4W0H2_9BACI</name>
<dbReference type="RefSeq" id="WP_377557680.1">
    <property type="nucleotide sequence ID" value="NZ_JBHUMI010000017.1"/>
</dbReference>
<reference evidence="3" key="1">
    <citation type="journal article" date="2019" name="Int. J. Syst. Evol. Microbiol.">
        <title>The Global Catalogue of Microorganisms (GCM) 10K type strain sequencing project: providing services to taxonomists for standard genome sequencing and annotation.</title>
        <authorList>
            <consortium name="The Broad Institute Genomics Platform"/>
            <consortium name="The Broad Institute Genome Sequencing Center for Infectious Disease"/>
            <person name="Wu L."/>
            <person name="Ma J."/>
        </authorList>
    </citation>
    <scope>NUCLEOTIDE SEQUENCE [LARGE SCALE GENOMIC DNA]</scope>
    <source>
        <strain evidence="3">R28</strain>
    </source>
</reference>
<proteinExistence type="predicted"/>
<feature type="transmembrane region" description="Helical" evidence="1">
    <location>
        <begin position="61"/>
        <end position="81"/>
    </location>
</feature>
<accession>A0ABW4W0H2</accession>
<feature type="transmembrane region" description="Helical" evidence="1">
    <location>
        <begin position="29"/>
        <end position="49"/>
    </location>
</feature>